<dbReference type="Proteomes" id="UP000606044">
    <property type="component" value="Unassembled WGS sequence"/>
</dbReference>
<dbReference type="EMBL" id="BMCT01000006">
    <property type="protein sequence ID" value="GGF75286.1"/>
    <property type="molecule type" value="Genomic_DNA"/>
</dbReference>
<sequence length="205" mass="21432">MATTPSAFADQQVRAATSDYERTVGEGLITGLITGCATGAVVGLLSGRSGNPAQGCLIGGAAGGIGGAMFGLNVAEQKKAQIQRENQLDSAISKARAQNGSLRKLVGSVDALVVRRRKELAALEATPDRTAESARLKTDLAADVGDVDQAIAAAQKSRDTLRKAVDAYRNTPEERPLSREISTNGGALDTLKARRKDLLEMRATL</sequence>
<dbReference type="InterPro" id="IPR039567">
    <property type="entry name" value="Gly-zipper"/>
</dbReference>
<keyword evidence="3" id="KW-1185">Reference proteome</keyword>
<reference evidence="2" key="2">
    <citation type="submission" date="2020-09" db="EMBL/GenBank/DDBJ databases">
        <authorList>
            <person name="Sun Q."/>
            <person name="Sedlacek I."/>
        </authorList>
    </citation>
    <scope>NUCLEOTIDE SEQUENCE</scope>
    <source>
        <strain evidence="2">CCM 7897</strain>
    </source>
</reference>
<proteinExistence type="predicted"/>
<accession>A0A917C739</accession>
<evidence type="ECO:0000313" key="2">
    <source>
        <dbReference type="EMBL" id="GGF75286.1"/>
    </source>
</evidence>
<protein>
    <recommendedName>
        <fullName evidence="1">Glycine zipper domain-containing protein</fullName>
    </recommendedName>
</protein>
<organism evidence="2 3">
    <name type="scientific">Azorhizobium oxalatiphilum</name>
    <dbReference type="NCBI Taxonomy" id="980631"/>
    <lineage>
        <taxon>Bacteria</taxon>
        <taxon>Pseudomonadati</taxon>
        <taxon>Pseudomonadota</taxon>
        <taxon>Alphaproteobacteria</taxon>
        <taxon>Hyphomicrobiales</taxon>
        <taxon>Xanthobacteraceae</taxon>
        <taxon>Azorhizobium</taxon>
    </lineage>
</organism>
<dbReference type="AlphaFoldDB" id="A0A917C739"/>
<feature type="domain" description="Glycine zipper" evidence="1">
    <location>
        <begin position="35"/>
        <end position="77"/>
    </location>
</feature>
<evidence type="ECO:0000313" key="3">
    <source>
        <dbReference type="Proteomes" id="UP000606044"/>
    </source>
</evidence>
<name>A0A917C739_9HYPH</name>
<gene>
    <name evidence="2" type="ORF">GCM10007301_38970</name>
</gene>
<reference evidence="2" key="1">
    <citation type="journal article" date="2014" name="Int. J. Syst. Evol. Microbiol.">
        <title>Complete genome sequence of Corynebacterium casei LMG S-19264T (=DSM 44701T), isolated from a smear-ripened cheese.</title>
        <authorList>
            <consortium name="US DOE Joint Genome Institute (JGI-PGF)"/>
            <person name="Walter F."/>
            <person name="Albersmeier A."/>
            <person name="Kalinowski J."/>
            <person name="Ruckert C."/>
        </authorList>
    </citation>
    <scope>NUCLEOTIDE SEQUENCE</scope>
    <source>
        <strain evidence="2">CCM 7897</strain>
    </source>
</reference>
<dbReference type="Pfam" id="PF13488">
    <property type="entry name" value="Gly-zipper_Omp"/>
    <property type="match status" value="1"/>
</dbReference>
<dbReference type="RefSeq" id="WP_188581679.1">
    <property type="nucleotide sequence ID" value="NZ_BMCT01000006.1"/>
</dbReference>
<evidence type="ECO:0000259" key="1">
    <source>
        <dbReference type="Pfam" id="PF13488"/>
    </source>
</evidence>
<comment type="caution">
    <text evidence="2">The sequence shown here is derived from an EMBL/GenBank/DDBJ whole genome shotgun (WGS) entry which is preliminary data.</text>
</comment>